<dbReference type="AlphaFoldDB" id="A0A5C5G236"/>
<feature type="region of interest" description="Disordered" evidence="1">
    <location>
        <begin position="156"/>
        <end position="191"/>
    </location>
</feature>
<dbReference type="EMBL" id="SOZI01000014">
    <property type="protein sequence ID" value="TNY23200.1"/>
    <property type="molecule type" value="Genomic_DNA"/>
</dbReference>
<evidence type="ECO:0000313" key="4">
    <source>
        <dbReference type="Proteomes" id="UP000311382"/>
    </source>
</evidence>
<feature type="transmembrane region" description="Helical" evidence="2">
    <location>
        <begin position="64"/>
        <end position="86"/>
    </location>
</feature>
<dbReference type="Proteomes" id="UP000311382">
    <property type="component" value="Unassembled WGS sequence"/>
</dbReference>
<reference evidence="3 4" key="1">
    <citation type="submission" date="2019-03" db="EMBL/GenBank/DDBJ databases">
        <title>Rhodosporidium diobovatum UCD-FST 08-225 genome sequencing, assembly, and annotation.</title>
        <authorList>
            <person name="Fakankun I.U."/>
            <person name="Fristensky B."/>
            <person name="Levin D.B."/>
        </authorList>
    </citation>
    <scope>NUCLEOTIDE SEQUENCE [LARGE SCALE GENOMIC DNA]</scope>
    <source>
        <strain evidence="3 4">UCD-FST 08-225</strain>
    </source>
</reference>
<feature type="compositionally biased region" description="Polar residues" evidence="1">
    <location>
        <begin position="170"/>
        <end position="183"/>
    </location>
</feature>
<evidence type="ECO:0008006" key="5">
    <source>
        <dbReference type="Google" id="ProtNLM"/>
    </source>
</evidence>
<keyword evidence="2" id="KW-0472">Membrane</keyword>
<evidence type="ECO:0000313" key="3">
    <source>
        <dbReference type="EMBL" id="TNY23200.1"/>
    </source>
</evidence>
<feature type="transmembrane region" description="Helical" evidence="2">
    <location>
        <begin position="194"/>
        <end position="215"/>
    </location>
</feature>
<organism evidence="3 4">
    <name type="scientific">Rhodotorula diobovata</name>
    <dbReference type="NCBI Taxonomy" id="5288"/>
    <lineage>
        <taxon>Eukaryota</taxon>
        <taxon>Fungi</taxon>
        <taxon>Dikarya</taxon>
        <taxon>Basidiomycota</taxon>
        <taxon>Pucciniomycotina</taxon>
        <taxon>Microbotryomycetes</taxon>
        <taxon>Sporidiobolales</taxon>
        <taxon>Sporidiobolaceae</taxon>
        <taxon>Rhodotorula</taxon>
    </lineage>
</organism>
<accession>A0A5C5G236</accession>
<keyword evidence="2" id="KW-1133">Transmembrane helix</keyword>
<sequence length="342" mass="35747">MPGGGLSAFQSLWHSAPVSCLSLQVPATLTETRQIGIVLTSLVAAANLAVHDPLATSLYPPPSLLFFVLASAIVHAVAYSSGLACLHEAAAGDRTGLLKWSTAALPGTVLVLVAARIGGVVLPEFEVSCGAAVIAMLLLAWAHRAETSNGAADAFDPPLVRLSPRGSRTPPGSDSLRSGSPSPRASRDANTRRSATILAGLPFLPFAFLLVQSLVDLPGLPTFSLERVDPYYANRLGLFDRTTSSPSSLPGAPFSPPSMDIVLSHYDSPPSELAEHIAHVKSRGTVKKYRTRTTVYTKGSGGEEPRRALREVEGVDEVVQLENVGREGACPSLGVTVPGCAA</sequence>
<feature type="transmembrane region" description="Helical" evidence="2">
    <location>
        <begin position="98"/>
        <end position="119"/>
    </location>
</feature>
<keyword evidence="2" id="KW-0812">Transmembrane</keyword>
<evidence type="ECO:0000256" key="2">
    <source>
        <dbReference type="SAM" id="Phobius"/>
    </source>
</evidence>
<feature type="transmembrane region" description="Helical" evidence="2">
    <location>
        <begin position="125"/>
        <end position="142"/>
    </location>
</feature>
<keyword evidence="4" id="KW-1185">Reference proteome</keyword>
<proteinExistence type="predicted"/>
<evidence type="ECO:0000256" key="1">
    <source>
        <dbReference type="SAM" id="MobiDB-lite"/>
    </source>
</evidence>
<protein>
    <recommendedName>
        <fullName evidence="5">Proteophosphoglycan ppg4</fullName>
    </recommendedName>
</protein>
<comment type="caution">
    <text evidence="3">The sequence shown here is derived from an EMBL/GenBank/DDBJ whole genome shotgun (WGS) entry which is preliminary data.</text>
</comment>
<name>A0A5C5G236_9BASI</name>
<gene>
    <name evidence="3" type="ORF">DMC30DRAFT_57037</name>
</gene>